<organism evidence="15 16">
    <name type="scientific">Polyangium spumosum</name>
    <dbReference type="NCBI Taxonomy" id="889282"/>
    <lineage>
        <taxon>Bacteria</taxon>
        <taxon>Pseudomonadati</taxon>
        <taxon>Myxococcota</taxon>
        <taxon>Polyangia</taxon>
        <taxon>Polyangiales</taxon>
        <taxon>Polyangiaceae</taxon>
        <taxon>Polyangium</taxon>
    </lineage>
</organism>
<sequence>MKWRPSRKALGRLALAAGVITCVVLGVAVASQHVRAAAGEPSASLADRWHEGHQIVDREGRLLREIGSEAEQRGRPVSLDQMGDRIVLATLVSEDKRFFEHDGVDGRAIARAIGQNLKGRRIVSGASTITQQLVKLLDAEGKPSPRTLERKVTEAARAQNLEEAVDKRTILEAYMNRLGYGHGLTGPEAAALGYFGVSAKDLSWAQAAWLAVLPRAPSFLGSYDHPERARLRQRALLDDLREGGVMSEADHARAVDEPIVVRRVQRPFYAPHFVDATLREVSKPGERGHGVTKTTLDLRLQEDTEGLVRTHLAALASLGAKNAAVIVVDNKGGEVLAWVGSGSYWDPSIAGQVDMVRARRQPGSTLKPFVYALAFADGHSAAEPLADVPTRFSEQGGTYAPGNFDGTFEGPISAREALAGSLNVPAVRLAAEVGEGRLLESLRNLGFSSLDREAKHYGLSLALGTGEVTLRELAGAYVALARGGERIPTRIVSGEEPAGEPVRVMDAAVASLVTESLSDPLARVRGLHGRGPFDLGFPVAVKTGTSSGHRDTWCVGFTHERTVAVWIGNADGAPTQKLTGASGAGPLFADVMRRAMEDMPSRAPLWDEAHLESAEVCPLTGKLPGPACVDHASRHFIRGEAPKETCDWHVRASTREGARPGEAPFSCDSRGSRTIVVLPEAYEGFLGALPLGAPGRDPFGLPWLSRSSVRGCGDATHAEPALRIDGPAAGSVFVYAEEAGAAQAIVLSASAAGEPRVGEVEFVVDGEVVGRSRFPFRVRYHATRGDHELVVRPVDALLAVRTAKTSFSVR</sequence>
<comment type="similarity">
    <text evidence="2">In the C-terminal section; belongs to the transpeptidase family.</text>
</comment>
<evidence type="ECO:0000256" key="7">
    <source>
        <dbReference type="ARBA" id="ARBA00022679"/>
    </source>
</evidence>
<keyword evidence="8" id="KW-0378">Hydrolase</keyword>
<dbReference type="EC" id="2.4.99.28" evidence="10"/>
<evidence type="ECO:0000256" key="3">
    <source>
        <dbReference type="ARBA" id="ARBA00007739"/>
    </source>
</evidence>
<keyword evidence="7" id="KW-0808">Transferase</keyword>
<dbReference type="InterPro" id="IPR050396">
    <property type="entry name" value="Glycosyltr_51/Transpeptidase"/>
</dbReference>
<comment type="caution">
    <text evidence="15">The sequence shown here is derived from an EMBL/GenBank/DDBJ whole genome shotgun (WGS) entry which is preliminary data.</text>
</comment>
<accession>A0A6N7PJR4</accession>
<keyword evidence="16" id="KW-1185">Reference proteome</keyword>
<evidence type="ECO:0000259" key="12">
    <source>
        <dbReference type="Pfam" id="PF00905"/>
    </source>
</evidence>
<dbReference type="Proteomes" id="UP000440224">
    <property type="component" value="Unassembled WGS sequence"/>
</dbReference>
<feature type="domain" description="Penicillin-binding C-terminal" evidence="14">
    <location>
        <begin position="716"/>
        <end position="791"/>
    </location>
</feature>
<name>A0A6N7PJR4_9BACT</name>
<dbReference type="AlphaFoldDB" id="A0A6N7PJR4"/>
<comment type="catalytic activity">
    <reaction evidence="11">
        <text>[GlcNAc-(1-&gt;4)-Mur2Ac(oyl-L-Ala-gamma-D-Glu-L-Lys-D-Ala-D-Ala)](n)-di-trans,octa-cis-undecaprenyl diphosphate + beta-D-GlcNAc-(1-&gt;4)-Mur2Ac(oyl-L-Ala-gamma-D-Glu-L-Lys-D-Ala-D-Ala)-di-trans,octa-cis-undecaprenyl diphosphate = [GlcNAc-(1-&gt;4)-Mur2Ac(oyl-L-Ala-gamma-D-Glu-L-Lys-D-Ala-D-Ala)](n+1)-di-trans,octa-cis-undecaprenyl diphosphate + di-trans,octa-cis-undecaprenyl diphosphate + H(+)</text>
        <dbReference type="Rhea" id="RHEA:23708"/>
        <dbReference type="Rhea" id="RHEA-COMP:9602"/>
        <dbReference type="Rhea" id="RHEA-COMP:9603"/>
        <dbReference type="ChEBI" id="CHEBI:15378"/>
        <dbReference type="ChEBI" id="CHEBI:58405"/>
        <dbReference type="ChEBI" id="CHEBI:60033"/>
        <dbReference type="ChEBI" id="CHEBI:78435"/>
        <dbReference type="EC" id="2.4.99.28"/>
    </reaction>
</comment>
<dbReference type="SUPFAM" id="SSF56601">
    <property type="entry name" value="beta-lactamase/transpeptidase-like"/>
    <property type="match status" value="1"/>
</dbReference>
<dbReference type="GO" id="GO:0030288">
    <property type="term" value="C:outer membrane-bounded periplasmic space"/>
    <property type="evidence" value="ECO:0007669"/>
    <property type="project" value="TreeGrafter"/>
</dbReference>
<comment type="pathway">
    <text evidence="1">Cell wall biogenesis; peptidoglycan biosynthesis.</text>
</comment>
<evidence type="ECO:0000256" key="6">
    <source>
        <dbReference type="ARBA" id="ARBA00022676"/>
    </source>
</evidence>
<dbReference type="Gene3D" id="1.10.3810.10">
    <property type="entry name" value="Biosynthetic peptidoglycan transglycosylase-like"/>
    <property type="match status" value="1"/>
</dbReference>
<dbReference type="UniPathway" id="UPA00219"/>
<dbReference type="EMBL" id="WJIE01000003">
    <property type="protein sequence ID" value="MRG92382.1"/>
    <property type="molecule type" value="Genomic_DNA"/>
</dbReference>
<dbReference type="InterPro" id="IPR012338">
    <property type="entry name" value="Beta-lactam/transpept-like"/>
</dbReference>
<dbReference type="SUPFAM" id="SSF53955">
    <property type="entry name" value="Lysozyme-like"/>
    <property type="match status" value="1"/>
</dbReference>
<evidence type="ECO:0000313" key="16">
    <source>
        <dbReference type="Proteomes" id="UP000440224"/>
    </source>
</evidence>
<reference evidence="15 16" key="1">
    <citation type="submission" date="2019-10" db="EMBL/GenBank/DDBJ databases">
        <title>A soil myxobacterium in the family Polyangiaceae.</title>
        <authorList>
            <person name="Li Y."/>
            <person name="Wang J."/>
        </authorList>
    </citation>
    <scope>NUCLEOTIDE SEQUENCE [LARGE SCALE GENOMIC DNA]</scope>
    <source>
        <strain evidence="15 16">DSM 14734</strain>
    </source>
</reference>
<dbReference type="InterPro" id="IPR011815">
    <property type="entry name" value="PBP_1c"/>
</dbReference>
<evidence type="ECO:0000256" key="11">
    <source>
        <dbReference type="ARBA" id="ARBA00049902"/>
    </source>
</evidence>
<dbReference type="RefSeq" id="WP_153819268.1">
    <property type="nucleotide sequence ID" value="NZ_WJIE01000003.1"/>
</dbReference>
<dbReference type="Pfam" id="PF00912">
    <property type="entry name" value="Transgly"/>
    <property type="match status" value="1"/>
</dbReference>
<keyword evidence="5" id="KW-0645">Protease</keyword>
<evidence type="ECO:0000259" key="14">
    <source>
        <dbReference type="Pfam" id="PF06832"/>
    </source>
</evidence>
<evidence type="ECO:0000256" key="1">
    <source>
        <dbReference type="ARBA" id="ARBA00004752"/>
    </source>
</evidence>
<dbReference type="GO" id="GO:0006508">
    <property type="term" value="P:proteolysis"/>
    <property type="evidence" value="ECO:0007669"/>
    <property type="project" value="UniProtKB-KW"/>
</dbReference>
<dbReference type="NCBIfam" id="TIGR02073">
    <property type="entry name" value="PBP_1c"/>
    <property type="match status" value="1"/>
</dbReference>
<dbReference type="GO" id="GO:0008658">
    <property type="term" value="F:penicillin binding"/>
    <property type="evidence" value="ECO:0007669"/>
    <property type="project" value="InterPro"/>
</dbReference>
<dbReference type="Gene3D" id="3.40.710.10">
    <property type="entry name" value="DD-peptidase/beta-lactamase superfamily"/>
    <property type="match status" value="1"/>
</dbReference>
<evidence type="ECO:0000256" key="4">
    <source>
        <dbReference type="ARBA" id="ARBA00022645"/>
    </source>
</evidence>
<evidence type="ECO:0000313" key="15">
    <source>
        <dbReference type="EMBL" id="MRG92382.1"/>
    </source>
</evidence>
<proteinExistence type="inferred from homology"/>
<dbReference type="GO" id="GO:0009252">
    <property type="term" value="P:peptidoglycan biosynthetic process"/>
    <property type="evidence" value="ECO:0007669"/>
    <property type="project" value="UniProtKB-UniPathway"/>
</dbReference>
<feature type="domain" description="Glycosyl transferase family 51" evidence="13">
    <location>
        <begin position="60"/>
        <end position="240"/>
    </location>
</feature>
<dbReference type="InterPro" id="IPR023346">
    <property type="entry name" value="Lysozyme-like_dom_sf"/>
</dbReference>
<dbReference type="OrthoDB" id="9766909at2"/>
<evidence type="ECO:0000256" key="10">
    <source>
        <dbReference type="ARBA" id="ARBA00044770"/>
    </source>
</evidence>
<dbReference type="InterPro" id="IPR009647">
    <property type="entry name" value="PBP_C"/>
</dbReference>
<protein>
    <recommendedName>
        <fullName evidence="10">peptidoglycan glycosyltransferase</fullName>
        <ecNumber evidence="10">2.4.99.28</ecNumber>
    </recommendedName>
</protein>
<keyword evidence="6" id="KW-0328">Glycosyltransferase</keyword>
<dbReference type="PANTHER" id="PTHR32282">
    <property type="entry name" value="BINDING PROTEIN TRANSPEPTIDASE, PUTATIVE-RELATED"/>
    <property type="match status" value="1"/>
</dbReference>
<evidence type="ECO:0000256" key="2">
    <source>
        <dbReference type="ARBA" id="ARBA00007090"/>
    </source>
</evidence>
<keyword evidence="4" id="KW-0121">Carboxypeptidase</keyword>
<gene>
    <name evidence="15" type="primary">pbpC</name>
    <name evidence="15" type="ORF">GF068_10635</name>
</gene>
<evidence type="ECO:0000256" key="8">
    <source>
        <dbReference type="ARBA" id="ARBA00022801"/>
    </source>
</evidence>
<dbReference type="InterPro" id="IPR001264">
    <property type="entry name" value="Glyco_trans_51"/>
</dbReference>
<dbReference type="GO" id="GO:0004180">
    <property type="term" value="F:carboxypeptidase activity"/>
    <property type="evidence" value="ECO:0007669"/>
    <property type="project" value="UniProtKB-KW"/>
</dbReference>
<keyword evidence="9" id="KW-0511">Multifunctional enzyme</keyword>
<comment type="similarity">
    <text evidence="3">In the N-terminal section; belongs to the glycosyltransferase 51 family.</text>
</comment>
<evidence type="ECO:0000259" key="13">
    <source>
        <dbReference type="Pfam" id="PF00912"/>
    </source>
</evidence>
<dbReference type="PANTHER" id="PTHR32282:SF15">
    <property type="entry name" value="PENICILLIN-BINDING PROTEIN 1C"/>
    <property type="match status" value="1"/>
</dbReference>
<dbReference type="InterPro" id="IPR001460">
    <property type="entry name" value="PCN-bd_Tpept"/>
</dbReference>
<evidence type="ECO:0000256" key="5">
    <source>
        <dbReference type="ARBA" id="ARBA00022670"/>
    </source>
</evidence>
<feature type="domain" description="Penicillin-binding protein transpeptidase" evidence="12">
    <location>
        <begin position="324"/>
        <end position="592"/>
    </location>
</feature>
<dbReference type="Pfam" id="PF06832">
    <property type="entry name" value="BiPBP_C"/>
    <property type="match status" value="1"/>
</dbReference>
<dbReference type="GO" id="GO:0008955">
    <property type="term" value="F:peptidoglycan glycosyltransferase activity"/>
    <property type="evidence" value="ECO:0007669"/>
    <property type="project" value="UniProtKB-EC"/>
</dbReference>
<dbReference type="InterPro" id="IPR036950">
    <property type="entry name" value="PBP_transglycosylase"/>
</dbReference>
<dbReference type="Pfam" id="PF00905">
    <property type="entry name" value="Transpeptidase"/>
    <property type="match status" value="1"/>
</dbReference>
<evidence type="ECO:0000256" key="9">
    <source>
        <dbReference type="ARBA" id="ARBA00023268"/>
    </source>
</evidence>